<feature type="transmembrane region" description="Helical" evidence="8">
    <location>
        <begin position="324"/>
        <end position="357"/>
    </location>
</feature>
<keyword evidence="4" id="KW-1003">Cell membrane</keyword>
<sequence length="387" mass="43255">MKNRLIAFLGGKTSYYVLGLVLLSACTIFMLDKIYFVFKPFVTILLVTLPPLVFGLVLYYVFNPLVKKLAQKMPRGWAVAVVYIVALALIGLAGVQLTQLVIDQAQDLVEQLPALFDNFQKEVQAFFDNTPLKEQIDQLITSIDQVVKQAADYIGKNWQAGAEGLGNIFSAVSSTLVTMFVGPIIAFFLLKDPHKFYQAVLRIVPPGFRKDFKQLVNVANQQLGAYLKGQVIASLLLGLIYWVTFLVIGLKYATVLAVAAGILSIIPYVGSFLAFLPGLFIAFQDSGFMVVKFVVIWFVVQLLHGDLVVPRVMGDRLKIHPITIMIVLLVMGDLLGVVGVIFGIPIYTLIKLVVIYLFTRFKGRYNHFFKDKGTYEQAEFNDEDYLD</sequence>
<dbReference type="PANTHER" id="PTHR21716">
    <property type="entry name" value="TRANSMEMBRANE PROTEIN"/>
    <property type="match status" value="1"/>
</dbReference>
<dbReference type="PANTHER" id="PTHR21716:SF53">
    <property type="entry name" value="PERMEASE PERM-RELATED"/>
    <property type="match status" value="1"/>
</dbReference>
<evidence type="ECO:0000256" key="8">
    <source>
        <dbReference type="SAM" id="Phobius"/>
    </source>
</evidence>
<keyword evidence="5 8" id="KW-0812">Transmembrane</keyword>
<dbReference type="InterPro" id="IPR002549">
    <property type="entry name" value="AI-2E-like"/>
</dbReference>
<keyword evidence="3" id="KW-0813">Transport</keyword>
<feature type="transmembrane region" description="Helical" evidence="8">
    <location>
        <begin position="15"/>
        <end position="35"/>
    </location>
</feature>
<evidence type="ECO:0000256" key="6">
    <source>
        <dbReference type="ARBA" id="ARBA00022989"/>
    </source>
</evidence>
<evidence type="ECO:0008006" key="11">
    <source>
        <dbReference type="Google" id="ProtNLM"/>
    </source>
</evidence>
<evidence type="ECO:0000313" key="10">
    <source>
        <dbReference type="Proteomes" id="UP000181884"/>
    </source>
</evidence>
<evidence type="ECO:0000256" key="2">
    <source>
        <dbReference type="ARBA" id="ARBA00009773"/>
    </source>
</evidence>
<evidence type="ECO:0000256" key="5">
    <source>
        <dbReference type="ARBA" id="ARBA00022692"/>
    </source>
</evidence>
<feature type="transmembrane region" description="Helical" evidence="8">
    <location>
        <begin position="231"/>
        <end position="250"/>
    </location>
</feature>
<dbReference type="Proteomes" id="UP000181884">
    <property type="component" value="Unassembled WGS sequence"/>
</dbReference>
<keyword evidence="10" id="KW-1185">Reference proteome</keyword>
<dbReference type="Pfam" id="PF01594">
    <property type="entry name" value="AI-2E_transport"/>
    <property type="match status" value="1"/>
</dbReference>
<dbReference type="RefSeq" id="WP_067395529.1">
    <property type="nucleotide sequence ID" value="NZ_JXKH01000004.1"/>
</dbReference>
<accession>A0A1L8RFR6</accession>
<proteinExistence type="inferred from homology"/>
<feature type="transmembrane region" description="Helical" evidence="8">
    <location>
        <begin position="74"/>
        <end position="95"/>
    </location>
</feature>
<evidence type="ECO:0000313" key="9">
    <source>
        <dbReference type="EMBL" id="OJG18577.1"/>
    </source>
</evidence>
<dbReference type="AlphaFoldDB" id="A0A1L8RFR6"/>
<feature type="transmembrane region" description="Helical" evidence="8">
    <location>
        <begin position="41"/>
        <end position="62"/>
    </location>
</feature>
<feature type="transmembrane region" description="Helical" evidence="8">
    <location>
        <begin position="256"/>
        <end position="280"/>
    </location>
</feature>
<comment type="caution">
    <text evidence="9">The sequence shown here is derived from an EMBL/GenBank/DDBJ whole genome shotgun (WGS) entry which is preliminary data.</text>
</comment>
<comment type="similarity">
    <text evidence="2">Belongs to the autoinducer-2 exporter (AI-2E) (TC 2.A.86) family.</text>
</comment>
<feature type="transmembrane region" description="Helical" evidence="8">
    <location>
        <begin position="168"/>
        <end position="190"/>
    </location>
</feature>
<dbReference type="PROSITE" id="PS51257">
    <property type="entry name" value="PROKAR_LIPOPROTEIN"/>
    <property type="match status" value="1"/>
</dbReference>
<organism evidence="9 10">
    <name type="scientific">Enterococcus canis</name>
    <dbReference type="NCBI Taxonomy" id="214095"/>
    <lineage>
        <taxon>Bacteria</taxon>
        <taxon>Bacillati</taxon>
        <taxon>Bacillota</taxon>
        <taxon>Bacilli</taxon>
        <taxon>Lactobacillales</taxon>
        <taxon>Enterococcaceae</taxon>
        <taxon>Enterococcus</taxon>
    </lineage>
</organism>
<evidence type="ECO:0000256" key="7">
    <source>
        <dbReference type="ARBA" id="ARBA00023136"/>
    </source>
</evidence>
<keyword evidence="6 8" id="KW-1133">Transmembrane helix</keyword>
<dbReference type="STRING" id="214095.RU97_GL001974"/>
<keyword evidence="7 8" id="KW-0472">Membrane</keyword>
<dbReference type="GO" id="GO:0055085">
    <property type="term" value="P:transmembrane transport"/>
    <property type="evidence" value="ECO:0007669"/>
    <property type="project" value="TreeGrafter"/>
</dbReference>
<dbReference type="EMBL" id="JXKH01000004">
    <property type="protein sequence ID" value="OJG18577.1"/>
    <property type="molecule type" value="Genomic_DNA"/>
</dbReference>
<protein>
    <recommendedName>
        <fullName evidence="11">Permease</fullName>
    </recommendedName>
</protein>
<dbReference type="GO" id="GO:0005886">
    <property type="term" value="C:plasma membrane"/>
    <property type="evidence" value="ECO:0007669"/>
    <property type="project" value="UniProtKB-SubCell"/>
</dbReference>
<comment type="subcellular location">
    <subcellularLocation>
        <location evidence="1">Cell membrane</location>
        <topology evidence="1">Multi-pass membrane protein</topology>
    </subcellularLocation>
</comment>
<evidence type="ECO:0000256" key="1">
    <source>
        <dbReference type="ARBA" id="ARBA00004651"/>
    </source>
</evidence>
<name>A0A1L8RFR6_9ENTE</name>
<feature type="transmembrane region" description="Helical" evidence="8">
    <location>
        <begin position="287"/>
        <end position="304"/>
    </location>
</feature>
<evidence type="ECO:0000256" key="3">
    <source>
        <dbReference type="ARBA" id="ARBA00022448"/>
    </source>
</evidence>
<gene>
    <name evidence="9" type="ORF">RU97_GL001974</name>
</gene>
<reference evidence="9 10" key="1">
    <citation type="submission" date="2014-12" db="EMBL/GenBank/DDBJ databases">
        <title>Draft genome sequences of 29 type strains of Enterococci.</title>
        <authorList>
            <person name="Zhong Z."/>
            <person name="Sun Z."/>
            <person name="Liu W."/>
            <person name="Zhang W."/>
            <person name="Zhang H."/>
        </authorList>
    </citation>
    <scope>NUCLEOTIDE SEQUENCE [LARGE SCALE GENOMIC DNA]</scope>
    <source>
        <strain evidence="9 10">DSM 17029</strain>
    </source>
</reference>
<evidence type="ECO:0000256" key="4">
    <source>
        <dbReference type="ARBA" id="ARBA00022475"/>
    </source>
</evidence>